<dbReference type="EMBL" id="JAAALK010000285">
    <property type="protein sequence ID" value="KAG8065291.1"/>
    <property type="molecule type" value="Genomic_DNA"/>
</dbReference>
<reference evidence="2" key="2">
    <citation type="submission" date="2021-02" db="EMBL/GenBank/DDBJ databases">
        <authorList>
            <person name="Kimball J.A."/>
            <person name="Haas M.W."/>
            <person name="Macchietto M."/>
            <person name="Kono T."/>
            <person name="Duquette J."/>
            <person name="Shao M."/>
        </authorList>
    </citation>
    <scope>NUCLEOTIDE SEQUENCE</scope>
    <source>
        <tissue evidence="2">Fresh leaf tissue</tissue>
    </source>
</reference>
<evidence type="ECO:0000313" key="3">
    <source>
        <dbReference type="Proteomes" id="UP000729402"/>
    </source>
</evidence>
<organism evidence="2 3">
    <name type="scientific">Zizania palustris</name>
    <name type="common">Northern wild rice</name>
    <dbReference type="NCBI Taxonomy" id="103762"/>
    <lineage>
        <taxon>Eukaryota</taxon>
        <taxon>Viridiplantae</taxon>
        <taxon>Streptophyta</taxon>
        <taxon>Embryophyta</taxon>
        <taxon>Tracheophyta</taxon>
        <taxon>Spermatophyta</taxon>
        <taxon>Magnoliopsida</taxon>
        <taxon>Liliopsida</taxon>
        <taxon>Poales</taxon>
        <taxon>Poaceae</taxon>
        <taxon>BOP clade</taxon>
        <taxon>Oryzoideae</taxon>
        <taxon>Oryzeae</taxon>
        <taxon>Zizaniinae</taxon>
        <taxon>Zizania</taxon>
    </lineage>
</organism>
<accession>A0A8J5S1B0</accession>
<keyword evidence="3" id="KW-1185">Reference proteome</keyword>
<reference evidence="2" key="1">
    <citation type="journal article" date="2021" name="bioRxiv">
        <title>Whole Genome Assembly and Annotation of Northern Wild Rice, Zizania palustris L., Supports a Whole Genome Duplication in the Zizania Genus.</title>
        <authorList>
            <person name="Haas M."/>
            <person name="Kono T."/>
            <person name="Macchietto M."/>
            <person name="Millas R."/>
            <person name="McGilp L."/>
            <person name="Shao M."/>
            <person name="Duquette J."/>
            <person name="Hirsch C.N."/>
            <person name="Kimball J."/>
        </authorList>
    </citation>
    <scope>NUCLEOTIDE SEQUENCE</scope>
    <source>
        <tissue evidence="2">Fresh leaf tissue</tissue>
    </source>
</reference>
<gene>
    <name evidence="2" type="ORF">GUJ93_ZPchr0004g38120</name>
</gene>
<proteinExistence type="predicted"/>
<feature type="region of interest" description="Disordered" evidence="1">
    <location>
        <begin position="69"/>
        <end position="91"/>
    </location>
</feature>
<name>A0A8J5S1B0_ZIZPA</name>
<dbReference type="Proteomes" id="UP000729402">
    <property type="component" value="Unassembled WGS sequence"/>
</dbReference>
<dbReference type="AlphaFoldDB" id="A0A8J5S1B0"/>
<evidence type="ECO:0000313" key="2">
    <source>
        <dbReference type="EMBL" id="KAG8065291.1"/>
    </source>
</evidence>
<comment type="caution">
    <text evidence="2">The sequence shown here is derived from an EMBL/GenBank/DDBJ whole genome shotgun (WGS) entry which is preliminary data.</text>
</comment>
<protein>
    <submittedName>
        <fullName evidence="2">Uncharacterized protein</fullName>
    </submittedName>
</protein>
<sequence length="91" mass="10286">MLWPMRLIPRAPPMCIRRSLARCRLHLMRTMARVMGGEEVSCMRGCHVAGGVRRAREVVWEARKQGCTTTRDKGDEAVGQGSAREAMQWGM</sequence>
<evidence type="ECO:0000256" key="1">
    <source>
        <dbReference type="SAM" id="MobiDB-lite"/>
    </source>
</evidence>